<evidence type="ECO:0000313" key="3">
    <source>
        <dbReference type="Proteomes" id="UP000184609"/>
    </source>
</evidence>
<dbReference type="InterPro" id="IPR005303">
    <property type="entry name" value="MOCOS_middle"/>
</dbReference>
<accession>A0A1M7ZF56</accession>
<dbReference type="RefSeq" id="WP_243839746.1">
    <property type="nucleotide sequence ID" value="NZ_FRXN01000003.1"/>
</dbReference>
<dbReference type="InterPro" id="IPR011037">
    <property type="entry name" value="Pyrv_Knase-like_insert_dom_sf"/>
</dbReference>
<gene>
    <name evidence="2" type="ORF">SAMN04488108_2806</name>
</gene>
<dbReference type="SUPFAM" id="SSF50800">
    <property type="entry name" value="PK beta-barrel domain-like"/>
    <property type="match status" value="1"/>
</dbReference>
<dbReference type="PROSITE" id="PS51340">
    <property type="entry name" value="MOSC"/>
    <property type="match status" value="1"/>
</dbReference>
<organism evidence="2 3">
    <name type="scientific">Algoriphagus zhangzhouensis</name>
    <dbReference type="NCBI Taxonomy" id="1073327"/>
    <lineage>
        <taxon>Bacteria</taxon>
        <taxon>Pseudomonadati</taxon>
        <taxon>Bacteroidota</taxon>
        <taxon>Cytophagia</taxon>
        <taxon>Cytophagales</taxon>
        <taxon>Cyclobacteriaceae</taxon>
        <taxon>Algoriphagus</taxon>
    </lineage>
</organism>
<dbReference type="SUPFAM" id="SSF141673">
    <property type="entry name" value="MOSC N-terminal domain-like"/>
    <property type="match status" value="1"/>
</dbReference>
<dbReference type="GO" id="GO:0030151">
    <property type="term" value="F:molybdenum ion binding"/>
    <property type="evidence" value="ECO:0007669"/>
    <property type="project" value="InterPro"/>
</dbReference>
<dbReference type="AlphaFoldDB" id="A0A1M7ZF56"/>
<evidence type="ECO:0000259" key="1">
    <source>
        <dbReference type="PROSITE" id="PS51340"/>
    </source>
</evidence>
<dbReference type="STRING" id="1073327.SAMN04488108_2806"/>
<dbReference type="Proteomes" id="UP000184609">
    <property type="component" value="Unassembled WGS sequence"/>
</dbReference>
<name>A0A1M7ZF56_9BACT</name>
<dbReference type="Pfam" id="PF03473">
    <property type="entry name" value="MOSC"/>
    <property type="match status" value="1"/>
</dbReference>
<sequence>MSQKITLQDIFIYPIKSLGGIRLDSWIVEEKGFKYDRRWMLVDENGQFLSQRKHPSLVFLKVELGENSLQVFDSKNSQNQIEISLEEVGSDKLSVTVWDDEMEARSVSSEADNWFSDYLGFPVRLVKMPESTKRKVDSKYAVNSESVSFADGMPYLLISQASLDDLNSRLDEPISMNRFRPNLVFSGMTPFQEDQFVKMTVGEVEFQGIKLCARCVMITINQETGEKGKEPLKTLATYRQQGHKILFGQNVVALNSGKVKVGDTVTVH</sequence>
<dbReference type="GO" id="GO:0003824">
    <property type="term" value="F:catalytic activity"/>
    <property type="evidence" value="ECO:0007669"/>
    <property type="project" value="InterPro"/>
</dbReference>
<dbReference type="GO" id="GO:0030170">
    <property type="term" value="F:pyridoxal phosphate binding"/>
    <property type="evidence" value="ECO:0007669"/>
    <property type="project" value="InterPro"/>
</dbReference>
<dbReference type="PANTHER" id="PTHR14237">
    <property type="entry name" value="MOLYBDOPTERIN COFACTOR SULFURASE MOSC"/>
    <property type="match status" value="1"/>
</dbReference>
<proteinExistence type="predicted"/>
<dbReference type="EMBL" id="FRXN01000003">
    <property type="protein sequence ID" value="SHO63517.1"/>
    <property type="molecule type" value="Genomic_DNA"/>
</dbReference>
<protein>
    <recommendedName>
        <fullName evidence="1">MOSC domain-containing protein</fullName>
    </recommendedName>
</protein>
<feature type="domain" description="MOSC" evidence="1">
    <location>
        <begin position="123"/>
        <end position="268"/>
    </location>
</feature>
<reference evidence="3" key="1">
    <citation type="submission" date="2016-12" db="EMBL/GenBank/DDBJ databases">
        <authorList>
            <person name="Varghese N."/>
            <person name="Submissions S."/>
        </authorList>
    </citation>
    <scope>NUCLEOTIDE SEQUENCE [LARGE SCALE GENOMIC DNA]</scope>
    <source>
        <strain evidence="3">DSM 25035</strain>
    </source>
</reference>
<evidence type="ECO:0000313" key="2">
    <source>
        <dbReference type="EMBL" id="SHO63517.1"/>
    </source>
</evidence>
<dbReference type="InterPro" id="IPR005302">
    <property type="entry name" value="MoCF_Sase_C"/>
</dbReference>
<dbReference type="Pfam" id="PF03476">
    <property type="entry name" value="MOSC_N"/>
    <property type="match status" value="1"/>
</dbReference>
<dbReference type="PANTHER" id="PTHR14237:SF19">
    <property type="entry name" value="MITOCHONDRIAL AMIDOXIME REDUCING COMPONENT 1"/>
    <property type="match status" value="1"/>
</dbReference>
<keyword evidence="3" id="KW-1185">Reference proteome</keyword>